<keyword evidence="3" id="KW-1185">Reference proteome</keyword>
<name>L8JMQ3_9BACT</name>
<reference evidence="2 3" key="1">
    <citation type="submission" date="2012-12" db="EMBL/GenBank/DDBJ databases">
        <title>Genome assembly of Fulvivirga imtechensis AK7.</title>
        <authorList>
            <person name="Nupur N."/>
            <person name="Khatri I."/>
            <person name="Kumar R."/>
            <person name="Subramanian S."/>
            <person name="Pinnaka A."/>
        </authorList>
    </citation>
    <scope>NUCLEOTIDE SEQUENCE [LARGE SCALE GENOMIC DNA]</scope>
    <source>
        <strain evidence="2 3">AK7</strain>
    </source>
</reference>
<organism evidence="2 3">
    <name type="scientific">Fulvivirga imtechensis AK7</name>
    <dbReference type="NCBI Taxonomy" id="1237149"/>
    <lineage>
        <taxon>Bacteria</taxon>
        <taxon>Pseudomonadati</taxon>
        <taxon>Bacteroidota</taxon>
        <taxon>Cytophagia</taxon>
        <taxon>Cytophagales</taxon>
        <taxon>Fulvivirgaceae</taxon>
        <taxon>Fulvivirga</taxon>
    </lineage>
</organism>
<protein>
    <recommendedName>
        <fullName evidence="1">DUF4325 domain-containing protein</fullName>
    </recommendedName>
</protein>
<accession>L8JMQ3</accession>
<dbReference type="AlphaFoldDB" id="L8JMQ3"/>
<gene>
    <name evidence="2" type="ORF">C900_03891</name>
</gene>
<evidence type="ECO:0000313" key="3">
    <source>
        <dbReference type="Proteomes" id="UP000011135"/>
    </source>
</evidence>
<evidence type="ECO:0000259" key="1">
    <source>
        <dbReference type="Pfam" id="PF14213"/>
    </source>
</evidence>
<comment type="caution">
    <text evidence="2">The sequence shown here is derived from an EMBL/GenBank/DDBJ whole genome shotgun (WGS) entry which is preliminary data.</text>
</comment>
<dbReference type="EMBL" id="AMZN01000055">
    <property type="protein sequence ID" value="ELR70206.1"/>
    <property type="molecule type" value="Genomic_DNA"/>
</dbReference>
<proteinExistence type="predicted"/>
<feature type="domain" description="DUF4325" evidence="1">
    <location>
        <begin position="1"/>
        <end position="34"/>
    </location>
</feature>
<evidence type="ECO:0000313" key="2">
    <source>
        <dbReference type="EMBL" id="ELR70206.1"/>
    </source>
</evidence>
<sequence length="50" mass="5844">MTSSFLNSSFGELIELYGLDFIKENLTLINYKKSQAEVIKNYLEDVSHYH</sequence>
<dbReference type="Proteomes" id="UP000011135">
    <property type="component" value="Unassembled WGS sequence"/>
</dbReference>
<dbReference type="Pfam" id="PF14213">
    <property type="entry name" value="DUF4325"/>
    <property type="match status" value="1"/>
</dbReference>
<dbReference type="InterPro" id="IPR025474">
    <property type="entry name" value="DUF4325"/>
</dbReference>